<proteinExistence type="predicted"/>
<dbReference type="PANTHER" id="PTHR12890:SF0">
    <property type="entry name" value="PROTEIN-L-HISTIDINE N-PROS-METHYLTRANSFERASE"/>
    <property type="match status" value="1"/>
</dbReference>
<organism evidence="1 2">
    <name type="scientific">Aureococcus anophagefferens</name>
    <name type="common">Harmful bloom alga</name>
    <dbReference type="NCBI Taxonomy" id="44056"/>
    <lineage>
        <taxon>Eukaryota</taxon>
        <taxon>Sar</taxon>
        <taxon>Stramenopiles</taxon>
        <taxon>Ochrophyta</taxon>
        <taxon>Pelagophyceae</taxon>
        <taxon>Pelagomonadales</taxon>
        <taxon>Pelagomonadaceae</taxon>
        <taxon>Aureococcus</taxon>
    </lineage>
</organism>
<protein>
    <recommendedName>
        <fullName evidence="3">Methyltransferase type 11 domain-containing protein</fullName>
    </recommendedName>
</protein>
<dbReference type="PANTHER" id="PTHR12890">
    <property type="entry name" value="DREV PROTEIN"/>
    <property type="match status" value="1"/>
</dbReference>
<dbReference type="Proteomes" id="UP001363151">
    <property type="component" value="Unassembled WGS sequence"/>
</dbReference>
<reference evidence="1 2" key="1">
    <citation type="submission" date="2024-03" db="EMBL/GenBank/DDBJ databases">
        <title>Aureococcus anophagefferens CCMP1851 and Kratosvirus quantuckense: Draft genome of a second virus-susceptible host strain in the model system.</title>
        <authorList>
            <person name="Chase E."/>
            <person name="Truchon A.R."/>
            <person name="Schepens W."/>
            <person name="Wilhelm S.W."/>
        </authorList>
    </citation>
    <scope>NUCLEOTIDE SEQUENCE [LARGE SCALE GENOMIC DNA]</scope>
    <source>
        <strain evidence="1 2">CCMP1851</strain>
    </source>
</reference>
<evidence type="ECO:0000313" key="2">
    <source>
        <dbReference type="Proteomes" id="UP001363151"/>
    </source>
</evidence>
<dbReference type="EMBL" id="JBBJCI010000358">
    <property type="protein sequence ID" value="KAK7233601.1"/>
    <property type="molecule type" value="Genomic_DNA"/>
</dbReference>
<evidence type="ECO:0008006" key="3">
    <source>
        <dbReference type="Google" id="ProtNLM"/>
    </source>
</evidence>
<keyword evidence="2" id="KW-1185">Reference proteome</keyword>
<dbReference type="Pfam" id="PF05219">
    <property type="entry name" value="DREV"/>
    <property type="match status" value="1"/>
</dbReference>
<dbReference type="PROSITE" id="PS51257">
    <property type="entry name" value="PROKAR_LIPOPROTEIN"/>
    <property type="match status" value="1"/>
</dbReference>
<dbReference type="Gene3D" id="3.40.50.150">
    <property type="entry name" value="Vaccinia Virus protein VP39"/>
    <property type="match status" value="2"/>
</dbReference>
<dbReference type="SUPFAM" id="SSF53335">
    <property type="entry name" value="S-adenosyl-L-methionine-dependent methyltransferases"/>
    <property type="match status" value="2"/>
</dbReference>
<sequence>MPRHSFSKRFMPAPKNVAAFLVAVLAMLACVVSDIARRAPTPRRGKAIGVVDYKVDAAWLRDRGDAASAKLATTFVQSKRDVTLEAFLAESRRAGATRVGRIALYAVDHYLFWALQRYLGWSRPDASGFLRKASLYVASEAQFARIAGAGAPALLDVGSGTGTETAKLARALGASRVVAVETSAPMRRQLEARGFEAAAAIPAGPFGAAALLNVLDRCDDPGGLLDAAAAAAPGGLLLVATVLPFKGFVHEGKRWSAWGKASTRSPRKPLKVADQVHVKPEGRMIDLQSKAPAAKKFEAGAAAFVDALVDRRPDLELQSWTRLPYVSSGDSKKSHYTLDVALMAFRVGTAFEAVLAGGGAPAATSAAAAAPDVALDDAPPAACEGKGGDKIFNWLAKRARGGGGLFGTRAESWGDVLDAGAGLSSTCWLARMPCSTLTAVTARAAGTDAYGDRLRDAFAGAKVDVVVGNWREAGFLAGKRYDVVVADYLLGAVELHWPHGADAVLARLLGALKPGGTLLFVGVEPYESLLDRADDADRLVLDVESLGDSAAALAGEATYREVPEAWITRQVDARDGYAVVASETFPMTLSAASLRKQVTYARTTSAKIADAGLRKAYERRVAELTIEVNAWKGTHRKGRNYALVVKRS</sequence>
<dbReference type="InterPro" id="IPR029063">
    <property type="entry name" value="SAM-dependent_MTases_sf"/>
</dbReference>
<evidence type="ECO:0000313" key="1">
    <source>
        <dbReference type="EMBL" id="KAK7233601.1"/>
    </source>
</evidence>
<comment type="caution">
    <text evidence="1">The sequence shown here is derived from an EMBL/GenBank/DDBJ whole genome shotgun (WGS) entry which is preliminary data.</text>
</comment>
<accession>A0ABR1FMJ5</accession>
<name>A0ABR1FMJ5_AURAN</name>
<dbReference type="CDD" id="cd02440">
    <property type="entry name" value="AdoMet_MTases"/>
    <property type="match status" value="1"/>
</dbReference>
<gene>
    <name evidence="1" type="ORF">SO694_00107076</name>
</gene>
<dbReference type="InterPro" id="IPR007884">
    <property type="entry name" value="METL9"/>
</dbReference>